<proteinExistence type="predicted"/>
<feature type="region of interest" description="Disordered" evidence="1">
    <location>
        <begin position="302"/>
        <end position="396"/>
    </location>
</feature>
<keyword evidence="3" id="KW-0540">Nuclease</keyword>
<sequence length="396" mass="43640">MLLASLASGEREWREIADELAPELRVSPVEVERRIRNAVDLTRRMPQVLRAMRGGQVEHYGARRVLAVTEPLADEHARQVDSLLAGKLAAAPDTAWQPRNLARHAARLVEHVDPGGRAARARMARHGRRVELDHGPNAASRITADLPSEVAAACYARVDAMARALRKHGEQRTLDQLRADITADLLLGRDPGAHVPEAAAMVYLHLPIDTALSISNSGCELDGYGPIPAAIAREIMTNTDSTWRAVLCDPATGRPTDLGRTRRRPTATIRDLVRVRDRECIIPWCHRPARHCDLDHQHEWTAHHGPTSATNTAPRCRRHHRTKNAPGWTTHHHPTHSTTTVTTPNGTTHTGHQETVLTPRPPRQPTPPPPPLPPPPLPDEPPFSAARGHSATSQQE</sequence>
<comment type="caution">
    <text evidence="3">The sequence shown here is derived from an EMBL/GenBank/DDBJ whole genome shotgun (WGS) entry which is preliminary data.</text>
</comment>
<evidence type="ECO:0000313" key="3">
    <source>
        <dbReference type="EMBL" id="GAA1216896.1"/>
    </source>
</evidence>
<dbReference type="CDD" id="cd00085">
    <property type="entry name" value="HNHc"/>
    <property type="match status" value="1"/>
</dbReference>
<name>A0ABP4GC75_9PSEU</name>
<accession>A0ABP4GC75</accession>
<feature type="domain" description="DUF222" evidence="2">
    <location>
        <begin position="10"/>
        <end position="277"/>
    </location>
</feature>
<keyword evidence="3" id="KW-0378">Hydrolase</keyword>
<evidence type="ECO:0000256" key="1">
    <source>
        <dbReference type="SAM" id="MobiDB-lite"/>
    </source>
</evidence>
<protein>
    <submittedName>
        <fullName evidence="3">HNH endonuclease signature motif containing protein</fullName>
    </submittedName>
</protein>
<dbReference type="InterPro" id="IPR003870">
    <property type="entry name" value="DUF222"/>
</dbReference>
<keyword evidence="3" id="KW-0255">Endonuclease</keyword>
<feature type="compositionally biased region" description="Pro residues" evidence="1">
    <location>
        <begin position="359"/>
        <end position="381"/>
    </location>
</feature>
<keyword evidence="4" id="KW-1185">Reference proteome</keyword>
<dbReference type="Proteomes" id="UP001500467">
    <property type="component" value="Unassembled WGS sequence"/>
</dbReference>
<dbReference type="EMBL" id="BAAALM010000016">
    <property type="protein sequence ID" value="GAA1216896.1"/>
    <property type="molecule type" value="Genomic_DNA"/>
</dbReference>
<gene>
    <name evidence="3" type="ORF">GCM10009675_44030</name>
</gene>
<evidence type="ECO:0000259" key="2">
    <source>
        <dbReference type="Pfam" id="PF02720"/>
    </source>
</evidence>
<feature type="compositionally biased region" description="Low complexity" evidence="1">
    <location>
        <begin position="336"/>
        <end position="350"/>
    </location>
</feature>
<organism evidence="3 4">
    <name type="scientific">Prauserella alba</name>
    <dbReference type="NCBI Taxonomy" id="176898"/>
    <lineage>
        <taxon>Bacteria</taxon>
        <taxon>Bacillati</taxon>
        <taxon>Actinomycetota</taxon>
        <taxon>Actinomycetes</taxon>
        <taxon>Pseudonocardiales</taxon>
        <taxon>Pseudonocardiaceae</taxon>
        <taxon>Prauserella</taxon>
    </lineage>
</organism>
<dbReference type="InterPro" id="IPR003615">
    <property type="entry name" value="HNH_nuc"/>
</dbReference>
<dbReference type="Pfam" id="PF02720">
    <property type="entry name" value="DUF222"/>
    <property type="match status" value="1"/>
</dbReference>
<dbReference type="GO" id="GO:0004519">
    <property type="term" value="F:endonuclease activity"/>
    <property type="evidence" value="ECO:0007669"/>
    <property type="project" value="UniProtKB-KW"/>
</dbReference>
<reference evidence="4" key="1">
    <citation type="journal article" date="2019" name="Int. J. Syst. Evol. Microbiol.">
        <title>The Global Catalogue of Microorganisms (GCM) 10K type strain sequencing project: providing services to taxonomists for standard genome sequencing and annotation.</title>
        <authorList>
            <consortium name="The Broad Institute Genomics Platform"/>
            <consortium name="The Broad Institute Genome Sequencing Center for Infectious Disease"/>
            <person name="Wu L."/>
            <person name="Ma J."/>
        </authorList>
    </citation>
    <scope>NUCLEOTIDE SEQUENCE [LARGE SCALE GENOMIC DNA]</scope>
    <source>
        <strain evidence="4">JCM 13022</strain>
    </source>
</reference>
<evidence type="ECO:0000313" key="4">
    <source>
        <dbReference type="Proteomes" id="UP001500467"/>
    </source>
</evidence>